<dbReference type="PANTHER" id="PTHR37422">
    <property type="entry name" value="TEICHURONIC ACID BIOSYNTHESIS PROTEIN TUAE"/>
    <property type="match status" value="1"/>
</dbReference>
<sequence>MARDMQTTFQPWVSINQFFSNERWRACFESPIECGMVMAAMVAWLCLPLLLFPSHRALRVVVSIMAAGAAVCLALTGSRGPILAGLLLFIAIFFLTRRHGLVLRRYAAVPCVTGLMALLLSLFIFPAGKRIGDMVGGGDASILNRLELWRAAGPMSFIEPLTGIGIGESGHFFSQWYQPERLNYSYTGLLNSYLEIAVERGLPALGLVLFFGFMVMASVWFGVCRGPDCQVRLCLTAGKSDCPRYVSAFGICAAVSLLPVLLCGLTCTAQDYMTVNWIVLFNVVVLCTRAFVLRRVLPWAKLASGTACFAALALAGLWGWGRLYVGDYDLRAGLTEGGAIRLIKTETPGGEVSADAQKLLVFCDRAELGTLYGKKLRAMLSASPLYREFVILDPRRAPPETLPMGNYDIAVFGNAVRWLPSLPPLGTKRWLVIHPRGGFVMPPKEILMTVWLPKYDSTGGDAAWRKETRAGIMQRESGSLGGFCGMDVINQAKGFFW</sequence>
<dbReference type="Proteomes" id="UP000078486">
    <property type="component" value="Unassembled WGS sequence"/>
</dbReference>
<keyword evidence="4 5" id="KW-0472">Membrane</keyword>
<feature type="transmembrane region" description="Helical" evidence="5">
    <location>
        <begin position="245"/>
        <end position="267"/>
    </location>
</feature>
<organism evidence="7 8">
    <name type="scientific">Termitidicoccus mucosus</name>
    <dbReference type="NCBI Taxonomy" id="1184151"/>
    <lineage>
        <taxon>Bacteria</taxon>
        <taxon>Pseudomonadati</taxon>
        <taxon>Verrucomicrobiota</taxon>
        <taxon>Opitutia</taxon>
        <taxon>Opitutales</taxon>
        <taxon>Opitutaceae</taxon>
        <taxon>Termitidicoccus</taxon>
    </lineage>
</organism>
<accession>A0A178IFA0</accession>
<evidence type="ECO:0000313" key="8">
    <source>
        <dbReference type="Proteomes" id="UP000078486"/>
    </source>
</evidence>
<evidence type="ECO:0000256" key="1">
    <source>
        <dbReference type="ARBA" id="ARBA00004141"/>
    </source>
</evidence>
<dbReference type="GO" id="GO:0016020">
    <property type="term" value="C:membrane"/>
    <property type="evidence" value="ECO:0007669"/>
    <property type="project" value="UniProtKB-SubCell"/>
</dbReference>
<evidence type="ECO:0000256" key="4">
    <source>
        <dbReference type="ARBA" id="ARBA00023136"/>
    </source>
</evidence>
<feature type="domain" description="O-antigen ligase-related" evidence="6">
    <location>
        <begin position="66"/>
        <end position="208"/>
    </location>
</feature>
<name>A0A178IFA0_9BACT</name>
<dbReference type="STRING" id="1184151.AW736_19695"/>
<comment type="caution">
    <text evidence="7">The sequence shown here is derived from an EMBL/GenBank/DDBJ whole genome shotgun (WGS) entry which is preliminary data.</text>
</comment>
<evidence type="ECO:0000256" key="5">
    <source>
        <dbReference type="SAM" id="Phobius"/>
    </source>
</evidence>
<feature type="transmembrane region" description="Helical" evidence="5">
    <location>
        <begin position="274"/>
        <end position="293"/>
    </location>
</feature>
<gene>
    <name evidence="7" type="ORF">AW736_19695</name>
</gene>
<evidence type="ECO:0000259" key="6">
    <source>
        <dbReference type="Pfam" id="PF04932"/>
    </source>
</evidence>
<dbReference type="Pfam" id="PF04932">
    <property type="entry name" value="Wzy_C"/>
    <property type="match status" value="1"/>
</dbReference>
<comment type="subcellular location">
    <subcellularLocation>
        <location evidence="1">Membrane</location>
        <topology evidence="1">Multi-pass membrane protein</topology>
    </subcellularLocation>
</comment>
<feature type="transmembrane region" description="Helical" evidence="5">
    <location>
        <begin position="57"/>
        <end position="75"/>
    </location>
</feature>
<dbReference type="PANTHER" id="PTHR37422:SF13">
    <property type="entry name" value="LIPOPOLYSACCHARIDE BIOSYNTHESIS PROTEIN PA4999-RELATED"/>
    <property type="match status" value="1"/>
</dbReference>
<dbReference type="InterPro" id="IPR007016">
    <property type="entry name" value="O-antigen_ligase-rel_domated"/>
</dbReference>
<keyword evidence="2 5" id="KW-0812">Transmembrane</keyword>
<evidence type="ECO:0000256" key="3">
    <source>
        <dbReference type="ARBA" id="ARBA00022989"/>
    </source>
</evidence>
<feature type="transmembrane region" description="Helical" evidence="5">
    <location>
        <begin position="299"/>
        <end position="321"/>
    </location>
</feature>
<feature type="transmembrane region" description="Helical" evidence="5">
    <location>
        <begin position="32"/>
        <end position="51"/>
    </location>
</feature>
<evidence type="ECO:0000256" key="2">
    <source>
        <dbReference type="ARBA" id="ARBA00022692"/>
    </source>
</evidence>
<evidence type="ECO:0000313" key="7">
    <source>
        <dbReference type="EMBL" id="OAM88291.1"/>
    </source>
</evidence>
<keyword evidence="3 5" id="KW-1133">Transmembrane helix</keyword>
<protein>
    <recommendedName>
        <fullName evidence="6">O-antigen ligase-related domain-containing protein</fullName>
    </recommendedName>
</protein>
<proteinExistence type="predicted"/>
<dbReference type="EMBL" id="LRRQ01000138">
    <property type="protein sequence ID" value="OAM88291.1"/>
    <property type="molecule type" value="Genomic_DNA"/>
</dbReference>
<reference evidence="7 8" key="1">
    <citation type="submission" date="2016-01" db="EMBL/GenBank/DDBJ databases">
        <title>High potential of lignocellulose degradation of a new Verrucomicrobia species.</title>
        <authorList>
            <person name="Wang Y."/>
            <person name="Shi Y."/>
            <person name="Qiu Z."/>
            <person name="Liu S."/>
            <person name="Yang H."/>
        </authorList>
    </citation>
    <scope>NUCLEOTIDE SEQUENCE [LARGE SCALE GENOMIC DNA]</scope>
    <source>
        <strain evidence="7 8">TSB47</strain>
    </source>
</reference>
<dbReference type="AlphaFoldDB" id="A0A178IFA0"/>
<feature type="transmembrane region" description="Helical" evidence="5">
    <location>
        <begin position="106"/>
        <end position="125"/>
    </location>
</feature>
<dbReference type="InterPro" id="IPR051533">
    <property type="entry name" value="WaaL-like"/>
</dbReference>
<feature type="transmembrane region" description="Helical" evidence="5">
    <location>
        <begin position="202"/>
        <end position="223"/>
    </location>
</feature>
<keyword evidence="8" id="KW-1185">Reference proteome</keyword>